<evidence type="ECO:0000313" key="7">
    <source>
        <dbReference type="Proteomes" id="UP000000935"/>
    </source>
</evidence>
<keyword evidence="2 5" id="KW-0378">Hydrolase</keyword>
<dbReference type="HOGENOM" id="CLU_085966_1_0_9"/>
<evidence type="ECO:0000313" key="6">
    <source>
        <dbReference type="EMBL" id="ADE68148.1"/>
    </source>
</evidence>
<evidence type="ECO:0000256" key="2">
    <source>
        <dbReference type="ARBA" id="ARBA00022801"/>
    </source>
</evidence>
<dbReference type="GO" id="GO:0004725">
    <property type="term" value="F:protein tyrosine phosphatase activity"/>
    <property type="evidence" value="ECO:0007669"/>
    <property type="project" value="UniProtKB-UniRule"/>
</dbReference>
<dbReference type="RefSeq" id="WP_013055823.1">
    <property type="nucleotide sequence ID" value="NC_014019.1"/>
</dbReference>
<dbReference type="Proteomes" id="UP000000935">
    <property type="component" value="Chromosome"/>
</dbReference>
<accession>D5DY66</accession>
<dbReference type="PANTHER" id="PTHR39181:SF1">
    <property type="entry name" value="TYROSINE-PROTEIN PHOSPHATASE YWQE"/>
    <property type="match status" value="1"/>
</dbReference>
<comment type="similarity">
    <text evidence="1 5">Belongs to the metallo-dependent hydrolases superfamily. CpsB/CapC family.</text>
</comment>
<name>D5DY66_PRIM1</name>
<evidence type="ECO:0000256" key="1">
    <source>
        <dbReference type="ARBA" id="ARBA00005750"/>
    </source>
</evidence>
<dbReference type="PIRSF" id="PIRSF016557">
    <property type="entry name" value="Caps_synth_CpsB"/>
    <property type="match status" value="1"/>
</dbReference>
<evidence type="ECO:0000256" key="4">
    <source>
        <dbReference type="ARBA" id="ARBA00051722"/>
    </source>
</evidence>
<proteinExistence type="inferred from homology"/>
<dbReference type="PANTHER" id="PTHR39181">
    <property type="entry name" value="TYROSINE-PROTEIN PHOSPHATASE YWQE"/>
    <property type="match status" value="1"/>
</dbReference>
<dbReference type="EMBL" id="CP001983">
    <property type="protein sequence ID" value="ADE68148.1"/>
    <property type="molecule type" value="Genomic_DNA"/>
</dbReference>
<keyword evidence="3 5" id="KW-0904">Protein phosphatase</keyword>
<dbReference type="KEGG" id="bmq:BMQ_1115"/>
<dbReference type="InterPro" id="IPR016667">
    <property type="entry name" value="Caps_polysacc_synth_CpsB/CapC"/>
</dbReference>
<dbReference type="SUPFAM" id="SSF89550">
    <property type="entry name" value="PHP domain-like"/>
    <property type="match status" value="1"/>
</dbReference>
<reference evidence="6 7" key="1">
    <citation type="journal article" date="2011" name="J. Bacteriol.">
        <title>Genome sequences of the biotechnologically important Bacillus megaterium strains QM B1551 and DSM319.</title>
        <authorList>
            <person name="Eppinger M."/>
            <person name="Bunk B."/>
            <person name="Johns M.A."/>
            <person name="Edirisinghe J.N."/>
            <person name="Kutumbaka K.K."/>
            <person name="Koenig S.S."/>
            <person name="Huot Creasy H."/>
            <person name="Rosovitz M.J."/>
            <person name="Riley D.R."/>
            <person name="Daugherty S."/>
            <person name="Martin M."/>
            <person name="Elbourne L.D."/>
            <person name="Paulsen I."/>
            <person name="Biedendieck R."/>
            <person name="Braun C."/>
            <person name="Grayburn S."/>
            <person name="Dhingra S."/>
            <person name="Lukyanchuk V."/>
            <person name="Ball B."/>
            <person name="Ul-Qamar R."/>
            <person name="Seibel J."/>
            <person name="Bremer E."/>
            <person name="Jahn D."/>
            <person name="Ravel J."/>
            <person name="Vary P.S."/>
        </authorList>
    </citation>
    <scope>NUCLEOTIDE SEQUENCE [LARGE SCALE GENOMIC DNA]</scope>
    <source>
        <strain evidence="7">ATCC 12872 / QMB1551</strain>
    </source>
</reference>
<dbReference type="Pfam" id="PF19567">
    <property type="entry name" value="CpsB_CapC"/>
    <property type="match status" value="1"/>
</dbReference>
<comment type="catalytic activity">
    <reaction evidence="4 5">
        <text>O-phospho-L-tyrosyl-[protein] + H2O = L-tyrosyl-[protein] + phosphate</text>
        <dbReference type="Rhea" id="RHEA:10684"/>
        <dbReference type="Rhea" id="RHEA-COMP:10136"/>
        <dbReference type="Rhea" id="RHEA-COMP:20101"/>
        <dbReference type="ChEBI" id="CHEBI:15377"/>
        <dbReference type="ChEBI" id="CHEBI:43474"/>
        <dbReference type="ChEBI" id="CHEBI:46858"/>
        <dbReference type="ChEBI" id="CHEBI:61978"/>
        <dbReference type="EC" id="3.1.3.48"/>
    </reaction>
</comment>
<dbReference type="InterPro" id="IPR016195">
    <property type="entry name" value="Pol/histidinol_Pase-like"/>
</dbReference>
<dbReference type="EC" id="3.1.3.48" evidence="5"/>
<dbReference type="eggNOG" id="COG4464">
    <property type="taxonomic scope" value="Bacteria"/>
</dbReference>
<dbReference type="Gene3D" id="3.20.20.140">
    <property type="entry name" value="Metal-dependent hydrolases"/>
    <property type="match status" value="1"/>
</dbReference>
<dbReference type="AlphaFoldDB" id="D5DY66"/>
<protein>
    <recommendedName>
        <fullName evidence="5">Tyrosine-protein phosphatase</fullName>
        <ecNumber evidence="5">3.1.3.48</ecNumber>
    </recommendedName>
</protein>
<dbReference type="GO" id="GO:0030145">
    <property type="term" value="F:manganese ion binding"/>
    <property type="evidence" value="ECO:0007669"/>
    <property type="project" value="UniProtKB-UniRule"/>
</dbReference>
<keyword evidence="7" id="KW-1185">Reference proteome</keyword>
<dbReference type="STRING" id="545693.BMQ_1115"/>
<evidence type="ECO:0000256" key="5">
    <source>
        <dbReference type="PIRNR" id="PIRNR016557"/>
    </source>
</evidence>
<gene>
    <name evidence="6" type="ordered locus">BMQ_1115</name>
</gene>
<evidence type="ECO:0000256" key="3">
    <source>
        <dbReference type="ARBA" id="ARBA00022912"/>
    </source>
</evidence>
<organism evidence="6 7">
    <name type="scientific">Priestia megaterium (strain ATCC 12872 / QMB1551)</name>
    <name type="common">Bacillus megaterium</name>
    <dbReference type="NCBI Taxonomy" id="545693"/>
    <lineage>
        <taxon>Bacteria</taxon>
        <taxon>Bacillati</taxon>
        <taxon>Bacillota</taxon>
        <taxon>Bacilli</taxon>
        <taxon>Bacillales</taxon>
        <taxon>Bacillaceae</taxon>
        <taxon>Priestia</taxon>
    </lineage>
</organism>
<sequence length="255" mass="28968">MIDLHCHILHGIDDGAQTIEDSLHMAKQAVSEGIHTIVATPHHQNGKYINEKNEIVQHVEQLNTYLLQENIPLTILPGQESRIYGEIIKDYQNGKILTLNQTGKYLFIELPSGQVPKFTEKLVYDIQSEGLTPIIVHPERNGRLIEDPDILYNLVNKGVLTQITASSLTGRFGKRIKKFSMDLIEANLTHMIASDAHNLSGRNFYMQEASEWIASEYGMDTLYMFHENAEAVIKGYVCFQDTPQQVKKKKFLGIF</sequence>